<keyword evidence="4" id="KW-1185">Reference proteome</keyword>
<feature type="region of interest" description="Disordered" evidence="1">
    <location>
        <begin position="34"/>
        <end position="68"/>
    </location>
</feature>
<dbReference type="Pfam" id="PF19040">
    <property type="entry name" value="SGNH"/>
    <property type="match status" value="1"/>
</dbReference>
<sequence>MLTVAAVGAAVASGPDREPPAVLASPAAPVSAVSAVSSRAPTDPLHPGAAAHRGGRRPPLPAAPVTPVPGREDWVDLGVGAGDPCWTPPDVGPLVVCARPTAGPPRRRVVVVGDSHSQQYAGALEETARVRGWQVLSILRGACPFSTASETVPGSPGCVAWNAAAIAEIVRMRPDAVLTTATRDARPGLTESTPPGFVAAWRALGRAGIPVLAVRDNPRFATAPAACVAAHGQDAPACGVPRAAVLAPAAPYRLLPDVPPTVSFLDVGDYLCGPVTCPPVVGNVLVYADDNHLSATFTRTLAPVLADRLVPIVER</sequence>
<name>A0ABP9C0C6_9PSEU</name>
<evidence type="ECO:0000313" key="4">
    <source>
        <dbReference type="Proteomes" id="UP001500928"/>
    </source>
</evidence>
<accession>A0ABP9C0C6</accession>
<organism evidence="3 4">
    <name type="scientific">Actinomycetospora chlora</name>
    <dbReference type="NCBI Taxonomy" id="663608"/>
    <lineage>
        <taxon>Bacteria</taxon>
        <taxon>Bacillati</taxon>
        <taxon>Actinomycetota</taxon>
        <taxon>Actinomycetes</taxon>
        <taxon>Pseudonocardiales</taxon>
        <taxon>Pseudonocardiaceae</taxon>
        <taxon>Actinomycetospora</taxon>
    </lineage>
</organism>
<dbReference type="Proteomes" id="UP001500928">
    <property type="component" value="Unassembled WGS sequence"/>
</dbReference>
<dbReference type="InterPro" id="IPR043968">
    <property type="entry name" value="SGNH"/>
</dbReference>
<feature type="compositionally biased region" description="Low complexity" evidence="1">
    <location>
        <begin position="34"/>
        <end position="52"/>
    </location>
</feature>
<proteinExistence type="predicted"/>
<reference evidence="4" key="1">
    <citation type="journal article" date="2019" name="Int. J. Syst. Evol. Microbiol.">
        <title>The Global Catalogue of Microorganisms (GCM) 10K type strain sequencing project: providing services to taxonomists for standard genome sequencing and annotation.</title>
        <authorList>
            <consortium name="The Broad Institute Genomics Platform"/>
            <consortium name="The Broad Institute Genome Sequencing Center for Infectious Disease"/>
            <person name="Wu L."/>
            <person name="Ma J."/>
        </authorList>
    </citation>
    <scope>NUCLEOTIDE SEQUENCE [LARGE SCALE GENOMIC DNA]</scope>
    <source>
        <strain evidence="4">JCM 17979</strain>
    </source>
</reference>
<feature type="domain" description="SGNH" evidence="2">
    <location>
        <begin position="96"/>
        <end position="306"/>
    </location>
</feature>
<comment type="caution">
    <text evidence="3">The sequence shown here is derived from an EMBL/GenBank/DDBJ whole genome shotgun (WGS) entry which is preliminary data.</text>
</comment>
<feature type="compositionally biased region" description="Pro residues" evidence="1">
    <location>
        <begin position="58"/>
        <end position="67"/>
    </location>
</feature>
<evidence type="ECO:0000313" key="3">
    <source>
        <dbReference type="EMBL" id="GAA4803140.1"/>
    </source>
</evidence>
<evidence type="ECO:0000259" key="2">
    <source>
        <dbReference type="Pfam" id="PF19040"/>
    </source>
</evidence>
<gene>
    <name evidence="3" type="ORF">GCM10023200_45460</name>
</gene>
<dbReference type="EMBL" id="BAABHO010000044">
    <property type="protein sequence ID" value="GAA4803140.1"/>
    <property type="molecule type" value="Genomic_DNA"/>
</dbReference>
<protein>
    <recommendedName>
        <fullName evidence="2">SGNH domain-containing protein</fullName>
    </recommendedName>
</protein>
<dbReference type="RefSeq" id="WP_345420793.1">
    <property type="nucleotide sequence ID" value="NZ_BAABHO010000044.1"/>
</dbReference>
<evidence type="ECO:0000256" key="1">
    <source>
        <dbReference type="SAM" id="MobiDB-lite"/>
    </source>
</evidence>